<dbReference type="InterPro" id="IPR004242">
    <property type="entry name" value="Transposase_21"/>
</dbReference>
<dbReference type="EMBL" id="JAJFAZ020000005">
    <property type="protein sequence ID" value="KAI5328228.1"/>
    <property type="molecule type" value="Genomic_DNA"/>
</dbReference>
<feature type="region of interest" description="Disordered" evidence="1">
    <location>
        <begin position="78"/>
        <end position="100"/>
    </location>
</feature>
<evidence type="ECO:0000256" key="1">
    <source>
        <dbReference type="SAM" id="MobiDB-lite"/>
    </source>
</evidence>
<keyword evidence="3" id="KW-1185">Reference proteome</keyword>
<comment type="caution">
    <text evidence="2">The sequence shown here is derived from an EMBL/GenBank/DDBJ whole genome shotgun (WGS) entry which is preliminary data.</text>
</comment>
<sequence length="124" mass="13791">MDDNDLGDIGFDPYEFANVIGDGDQPCTLVAVEGRQRCNLERGCASKVGVDFSPIPRFKRMFQSHKTAKSLTWHATRKSVDGHMSRPADSPSRKLVDDKWPEFGKEPRNLRLALSSDGSIPTVL</sequence>
<dbReference type="Pfam" id="PF02992">
    <property type="entry name" value="Transposase_21"/>
    <property type="match status" value="1"/>
</dbReference>
<organism evidence="2 3">
    <name type="scientific">Prunus dulcis</name>
    <name type="common">Almond</name>
    <name type="synonym">Amygdalus dulcis</name>
    <dbReference type="NCBI Taxonomy" id="3755"/>
    <lineage>
        <taxon>Eukaryota</taxon>
        <taxon>Viridiplantae</taxon>
        <taxon>Streptophyta</taxon>
        <taxon>Embryophyta</taxon>
        <taxon>Tracheophyta</taxon>
        <taxon>Spermatophyta</taxon>
        <taxon>Magnoliopsida</taxon>
        <taxon>eudicotyledons</taxon>
        <taxon>Gunneridae</taxon>
        <taxon>Pentapetalae</taxon>
        <taxon>rosids</taxon>
        <taxon>fabids</taxon>
        <taxon>Rosales</taxon>
        <taxon>Rosaceae</taxon>
        <taxon>Amygdaloideae</taxon>
        <taxon>Amygdaleae</taxon>
        <taxon>Prunus</taxon>
    </lineage>
</organism>
<protein>
    <submittedName>
        <fullName evidence="2">Uncharacterized protein</fullName>
    </submittedName>
</protein>
<evidence type="ECO:0000313" key="2">
    <source>
        <dbReference type="EMBL" id="KAI5328228.1"/>
    </source>
</evidence>
<dbReference type="Proteomes" id="UP001054821">
    <property type="component" value="Chromosome 5"/>
</dbReference>
<reference evidence="2 3" key="1">
    <citation type="journal article" date="2022" name="G3 (Bethesda)">
        <title>Whole-genome sequence and methylome profiling of the almond [Prunus dulcis (Mill.) D.A. Webb] cultivar 'Nonpareil'.</title>
        <authorList>
            <person name="D'Amico-Willman K.M."/>
            <person name="Ouma W.Z."/>
            <person name="Meulia T."/>
            <person name="Sideli G.M."/>
            <person name="Gradziel T.M."/>
            <person name="Fresnedo-Ramirez J."/>
        </authorList>
    </citation>
    <scope>NUCLEOTIDE SEQUENCE [LARGE SCALE GENOMIC DNA]</scope>
    <source>
        <strain evidence="2">Clone GOH B32 T37-40</strain>
    </source>
</reference>
<accession>A0AAD4VPJ4</accession>
<gene>
    <name evidence="2" type="ORF">L3X38_027625</name>
</gene>
<proteinExistence type="predicted"/>
<evidence type="ECO:0000313" key="3">
    <source>
        <dbReference type="Proteomes" id="UP001054821"/>
    </source>
</evidence>
<name>A0AAD4VPJ4_PRUDU</name>
<dbReference type="AlphaFoldDB" id="A0AAD4VPJ4"/>